<dbReference type="Proteomes" id="UP000297472">
    <property type="component" value="Unassembled WGS sequence"/>
</dbReference>
<organism evidence="1 2">
    <name type="scientific">Cryobacterium cryoconiti</name>
    <dbReference type="NCBI Taxonomy" id="1259239"/>
    <lineage>
        <taxon>Bacteria</taxon>
        <taxon>Bacillati</taxon>
        <taxon>Actinomycetota</taxon>
        <taxon>Actinomycetes</taxon>
        <taxon>Micrococcales</taxon>
        <taxon>Microbacteriaceae</taxon>
        <taxon>Cryobacterium</taxon>
    </lineage>
</organism>
<name>A0A4Y8JRM6_9MICO</name>
<dbReference type="RefSeq" id="WP_134425527.1">
    <property type="nucleotide sequence ID" value="NZ_SOHA01000040.1"/>
</dbReference>
<dbReference type="EMBL" id="SOHA01000040">
    <property type="protein sequence ID" value="TFD26999.1"/>
    <property type="molecule type" value="Genomic_DNA"/>
</dbReference>
<evidence type="ECO:0000313" key="1">
    <source>
        <dbReference type="EMBL" id="TFD26999.1"/>
    </source>
</evidence>
<sequence length="117" mass="12241">MLDDRGQYLPELRTLQSGQDTLPQHDHVDVLAGPAEDQVQGCDSALVSDQGPGGCVAGLAHDRPQDPGQTFTAETVFLGQFSQGGSHGRCACGGGVHGVGPLPQNNVFFAFPAREID</sequence>
<accession>A0A4Y8JRM6</accession>
<reference evidence="1 2" key="1">
    <citation type="submission" date="2019-03" db="EMBL/GenBank/DDBJ databases">
        <title>Genomics of glacier-inhabiting Cryobacterium strains.</title>
        <authorList>
            <person name="Liu Q."/>
            <person name="Xin Y.-H."/>
        </authorList>
    </citation>
    <scope>NUCLEOTIDE SEQUENCE [LARGE SCALE GENOMIC DNA]</scope>
    <source>
        <strain evidence="1 2">TMT1-51</strain>
    </source>
</reference>
<protein>
    <submittedName>
        <fullName evidence="1">Uncharacterized protein</fullName>
    </submittedName>
</protein>
<gene>
    <name evidence="1" type="ORF">E3T49_14020</name>
</gene>
<dbReference type="AlphaFoldDB" id="A0A4Y8JRM6"/>
<evidence type="ECO:0000313" key="2">
    <source>
        <dbReference type="Proteomes" id="UP000297472"/>
    </source>
</evidence>
<comment type="caution">
    <text evidence="1">The sequence shown here is derived from an EMBL/GenBank/DDBJ whole genome shotgun (WGS) entry which is preliminary data.</text>
</comment>
<proteinExistence type="predicted"/>
<keyword evidence="2" id="KW-1185">Reference proteome</keyword>